<dbReference type="AlphaFoldDB" id="A0A8X6WYD8"/>
<protein>
    <submittedName>
        <fullName evidence="1">Uncharacterized protein</fullName>
    </submittedName>
</protein>
<reference evidence="1" key="1">
    <citation type="submission" date="2020-08" db="EMBL/GenBank/DDBJ databases">
        <title>Multicomponent nature underlies the extraordinary mechanical properties of spider dragline silk.</title>
        <authorList>
            <person name="Kono N."/>
            <person name="Nakamura H."/>
            <person name="Mori M."/>
            <person name="Yoshida Y."/>
            <person name="Ohtoshi R."/>
            <person name="Malay A.D."/>
            <person name="Moran D.A.P."/>
            <person name="Tomita M."/>
            <person name="Numata K."/>
            <person name="Arakawa K."/>
        </authorList>
    </citation>
    <scope>NUCLEOTIDE SEQUENCE</scope>
</reference>
<organism evidence="1 2">
    <name type="scientific">Trichonephila inaurata madagascariensis</name>
    <dbReference type="NCBI Taxonomy" id="2747483"/>
    <lineage>
        <taxon>Eukaryota</taxon>
        <taxon>Metazoa</taxon>
        <taxon>Ecdysozoa</taxon>
        <taxon>Arthropoda</taxon>
        <taxon>Chelicerata</taxon>
        <taxon>Arachnida</taxon>
        <taxon>Araneae</taxon>
        <taxon>Araneomorphae</taxon>
        <taxon>Entelegynae</taxon>
        <taxon>Araneoidea</taxon>
        <taxon>Nephilidae</taxon>
        <taxon>Trichonephila</taxon>
        <taxon>Trichonephila inaurata</taxon>
    </lineage>
</organism>
<accession>A0A8X6WYD8</accession>
<dbReference type="EMBL" id="BMAV01003792">
    <property type="protein sequence ID" value="GFY43642.1"/>
    <property type="molecule type" value="Genomic_DNA"/>
</dbReference>
<proteinExistence type="predicted"/>
<name>A0A8X6WYD8_9ARAC</name>
<evidence type="ECO:0000313" key="2">
    <source>
        <dbReference type="Proteomes" id="UP000886998"/>
    </source>
</evidence>
<evidence type="ECO:0000313" key="1">
    <source>
        <dbReference type="EMBL" id="GFY43642.1"/>
    </source>
</evidence>
<sequence>MSRPPHFHLRLRKPISVHELEGLWTWRLPLATFSLATQTIPDREGCSRGQDRYAFSITLFASNGNFPCPRPTQQFSSPRCQKKEKKITIIKPKSKNAKRFLAGKGGGK</sequence>
<keyword evidence="2" id="KW-1185">Reference proteome</keyword>
<comment type="caution">
    <text evidence="1">The sequence shown here is derived from an EMBL/GenBank/DDBJ whole genome shotgun (WGS) entry which is preliminary data.</text>
</comment>
<dbReference type="Proteomes" id="UP000886998">
    <property type="component" value="Unassembled WGS sequence"/>
</dbReference>
<gene>
    <name evidence="1" type="ORF">TNIN_231111</name>
</gene>